<dbReference type="GO" id="GO:0005829">
    <property type="term" value="C:cytosol"/>
    <property type="evidence" value="ECO:0007669"/>
    <property type="project" value="TreeGrafter"/>
</dbReference>
<dbReference type="InterPro" id="IPR019407">
    <property type="entry name" value="CTU2"/>
</dbReference>
<keyword evidence="6" id="KW-1185">Reference proteome</keyword>
<comment type="similarity">
    <text evidence="3">Belongs to the CTU2/NCS2 family.</text>
</comment>
<organism evidence="5 6">
    <name type="scientific">Conger conger</name>
    <name type="common">Conger eel</name>
    <name type="synonym">Muraena conger</name>
    <dbReference type="NCBI Taxonomy" id="82655"/>
    <lineage>
        <taxon>Eukaryota</taxon>
        <taxon>Metazoa</taxon>
        <taxon>Chordata</taxon>
        <taxon>Craniata</taxon>
        <taxon>Vertebrata</taxon>
        <taxon>Euteleostomi</taxon>
        <taxon>Actinopterygii</taxon>
        <taxon>Neopterygii</taxon>
        <taxon>Teleostei</taxon>
        <taxon>Anguilliformes</taxon>
        <taxon>Congridae</taxon>
        <taxon>Conger</taxon>
    </lineage>
</organism>
<dbReference type="GO" id="GO:0016783">
    <property type="term" value="F:sulfurtransferase activity"/>
    <property type="evidence" value="ECO:0007669"/>
    <property type="project" value="TreeGrafter"/>
</dbReference>
<dbReference type="Gene3D" id="3.40.50.620">
    <property type="entry name" value="HUPs"/>
    <property type="match status" value="1"/>
</dbReference>
<evidence type="ECO:0000256" key="2">
    <source>
        <dbReference type="ARBA" id="ARBA00022694"/>
    </source>
</evidence>
<name>A0A9Q1HZ35_CONCO</name>
<accession>A0A9Q1HZ35</accession>
<comment type="caution">
    <text evidence="5">The sequence shown here is derived from an EMBL/GenBank/DDBJ whole genome shotgun (WGS) entry which is preliminary data.</text>
</comment>
<dbReference type="SUPFAM" id="SSF52402">
    <property type="entry name" value="Adenine nucleotide alpha hydrolases-like"/>
    <property type="match status" value="1"/>
</dbReference>
<evidence type="ECO:0000256" key="3">
    <source>
        <dbReference type="HAMAP-Rule" id="MF_03054"/>
    </source>
</evidence>
<evidence type="ECO:0000256" key="1">
    <source>
        <dbReference type="ARBA" id="ARBA00022490"/>
    </source>
</evidence>
<dbReference type="GO" id="GO:0002143">
    <property type="term" value="P:tRNA wobble position uridine thiolation"/>
    <property type="evidence" value="ECO:0007669"/>
    <property type="project" value="TreeGrafter"/>
</dbReference>
<dbReference type="GO" id="GO:0032447">
    <property type="term" value="P:protein urmylation"/>
    <property type="evidence" value="ECO:0007669"/>
    <property type="project" value="UniProtKB-UniRule"/>
</dbReference>
<dbReference type="GO" id="GO:0000049">
    <property type="term" value="F:tRNA binding"/>
    <property type="evidence" value="ECO:0007669"/>
    <property type="project" value="InterPro"/>
</dbReference>
<evidence type="ECO:0000313" key="5">
    <source>
        <dbReference type="EMBL" id="KAJ8271319.1"/>
    </source>
</evidence>
<evidence type="ECO:0000313" key="6">
    <source>
        <dbReference type="Proteomes" id="UP001152803"/>
    </source>
</evidence>
<dbReference type="GO" id="GO:0016779">
    <property type="term" value="F:nucleotidyltransferase activity"/>
    <property type="evidence" value="ECO:0007669"/>
    <property type="project" value="UniProtKB-UniRule"/>
</dbReference>
<dbReference type="OrthoDB" id="25129at2759"/>
<dbReference type="HAMAP" id="MF_03054">
    <property type="entry name" value="CTU2"/>
    <property type="match status" value="1"/>
</dbReference>
<reference evidence="5" key="1">
    <citation type="journal article" date="2023" name="Science">
        <title>Genome structures resolve the early diversification of teleost fishes.</title>
        <authorList>
            <person name="Parey E."/>
            <person name="Louis A."/>
            <person name="Montfort J."/>
            <person name="Bouchez O."/>
            <person name="Roques C."/>
            <person name="Iampietro C."/>
            <person name="Lluch J."/>
            <person name="Castinel A."/>
            <person name="Donnadieu C."/>
            <person name="Desvignes T."/>
            <person name="Floi Bucao C."/>
            <person name="Jouanno E."/>
            <person name="Wen M."/>
            <person name="Mejri S."/>
            <person name="Dirks R."/>
            <person name="Jansen H."/>
            <person name="Henkel C."/>
            <person name="Chen W.J."/>
            <person name="Zahm M."/>
            <person name="Cabau C."/>
            <person name="Klopp C."/>
            <person name="Thompson A.W."/>
            <person name="Robinson-Rechavi M."/>
            <person name="Braasch I."/>
            <person name="Lecointre G."/>
            <person name="Bobe J."/>
            <person name="Postlethwait J.H."/>
            <person name="Berthelot C."/>
            <person name="Roest Crollius H."/>
            <person name="Guiguen Y."/>
        </authorList>
    </citation>
    <scope>NUCLEOTIDE SEQUENCE</scope>
    <source>
        <strain evidence="5">Concon-B</strain>
    </source>
</reference>
<protein>
    <recommendedName>
        <fullName evidence="3">Cytoplasmic tRNA 2-thiolation protein 2</fullName>
    </recommendedName>
</protein>
<sequence length="510" mass="55450">MCQVDEEYSEQLEKRTVPSVSQNCVKCKDGSAVLIIRAGDAFCRCCFKEYFVHKFRAMLGKNRVIFPGEKVLLAVSGGPASSAMLSQVQEGLSRDAPKKLRFIPGILHIDEGGACGQSLEERERSTAQLEAIFRATGYPFHTVPLEQVFELPSSVLEAAASAPQRPDGSYKAAVDQFLQSAKARGSSSPGEGGPDGDPAVREAQVRLSRLETRDAPNGPARLGLGRSEDLGRLLSSVRTLTAKEDMLQTLRHHLMVHTARTHGYSKVMMGDSCSRLAVKLLSNIAQGRGATLATDTGFSDPRYGDVVIIRPMRDYSSKEIAFYNKMFGVPSVFVPGLDTKASDKASIPLLTESFVTKLQTDFPPPSAPSTGPVRSYARSTLKQKKPLPSTPRWCLRGCLRSGSLGRPGRPSAGGAAPRGPAGRGLWSRRGHLLLLPHVSLGCGAPAPPDLRSLLCYSCRLTVKDMSAVDTLPPYIVSEAEHRSHRLRMKQEISEFLLDEEEEDDDDEEAA</sequence>
<keyword evidence="1 3" id="KW-0963">Cytoplasm</keyword>
<dbReference type="PANTHER" id="PTHR20882">
    <property type="entry name" value="CYTOPLASMIC TRNA 2-THIOLATION PROTEIN 2"/>
    <property type="match status" value="1"/>
</dbReference>
<feature type="region of interest" description="Disordered" evidence="4">
    <location>
        <begin position="360"/>
        <end position="388"/>
    </location>
</feature>
<comment type="pathway">
    <text evidence="3">tRNA modification; 5-methoxycarbonylmethyl-2-thiouridine-tRNA biosynthesis.</text>
</comment>
<evidence type="ECO:0000256" key="4">
    <source>
        <dbReference type="SAM" id="MobiDB-lite"/>
    </source>
</evidence>
<proteinExistence type="inferred from homology"/>
<dbReference type="AlphaFoldDB" id="A0A9Q1HZ35"/>
<comment type="subcellular location">
    <subcellularLocation>
        <location evidence="3">Cytoplasm</location>
    </subcellularLocation>
</comment>
<dbReference type="PANTHER" id="PTHR20882:SF14">
    <property type="entry name" value="CYTOPLASMIC TRNA 2-THIOLATION PROTEIN 2"/>
    <property type="match status" value="1"/>
</dbReference>
<dbReference type="Proteomes" id="UP001152803">
    <property type="component" value="Unassembled WGS sequence"/>
</dbReference>
<dbReference type="EMBL" id="JAFJMO010000007">
    <property type="protein sequence ID" value="KAJ8271319.1"/>
    <property type="molecule type" value="Genomic_DNA"/>
</dbReference>
<dbReference type="InterPro" id="IPR014729">
    <property type="entry name" value="Rossmann-like_a/b/a_fold"/>
</dbReference>
<keyword evidence="2 3" id="KW-0819">tRNA processing</keyword>
<comment type="function">
    <text evidence="3">Plays a central role in 2-thiolation of mcm(5)S(2)U at tRNA wobble positions of tRNA(Lys), tRNA(Glu) and tRNA(Gln). May act by forming a heterodimer with CTU1/ATPBD3 that ligates sulfur from thiocarboxylated URM1 onto the uridine of tRNAs at wobble position.</text>
</comment>
<gene>
    <name evidence="3" type="primary">CTU2</name>
    <name evidence="3" type="synonym">NCS2</name>
    <name evidence="5" type="ORF">COCON_G00101780</name>
</gene>